<evidence type="ECO:0000256" key="3">
    <source>
        <dbReference type="ARBA" id="ARBA00022679"/>
    </source>
</evidence>
<reference evidence="15" key="1">
    <citation type="submission" date="2021-02" db="EMBL/GenBank/DDBJ databases">
        <authorList>
            <person name="Nowell W R."/>
        </authorList>
    </citation>
    <scope>NUCLEOTIDE SEQUENCE</scope>
</reference>
<dbReference type="GO" id="GO:0003713">
    <property type="term" value="F:transcription coactivator activity"/>
    <property type="evidence" value="ECO:0007669"/>
    <property type="project" value="TreeGrafter"/>
</dbReference>
<sequence length="142" mass="16841">MVDEEEIFDKCKFGNTYEKKNLKKTPNQISNSTDLLSRIFSTMEKYKEVILFCNKNDAFSSLRRAKFSIMAILYELHTLTTDKCIYNCNTCRQQCDIRYHCTVCEDFDLCEKCYNIESNHEHKMDKYNTLNINDKSSIITYC</sequence>
<evidence type="ECO:0000256" key="1">
    <source>
        <dbReference type="ARBA" id="ARBA00004123"/>
    </source>
</evidence>
<dbReference type="EMBL" id="CAJOAX010002318">
    <property type="protein sequence ID" value="CAF3787335.1"/>
    <property type="molecule type" value="Genomic_DNA"/>
</dbReference>
<keyword evidence="4" id="KW-0479">Metal-binding</keyword>
<dbReference type="InterPro" id="IPR043145">
    <property type="entry name" value="Znf_ZZ_sf"/>
</dbReference>
<dbReference type="GO" id="GO:0045944">
    <property type="term" value="P:positive regulation of transcription by RNA polymerase II"/>
    <property type="evidence" value="ECO:0007669"/>
    <property type="project" value="TreeGrafter"/>
</dbReference>
<dbReference type="PROSITE" id="PS50135">
    <property type="entry name" value="ZF_ZZ_2"/>
    <property type="match status" value="1"/>
</dbReference>
<dbReference type="GO" id="GO:0005634">
    <property type="term" value="C:nucleus"/>
    <property type="evidence" value="ECO:0007669"/>
    <property type="project" value="UniProtKB-SubCell"/>
</dbReference>
<evidence type="ECO:0000313" key="15">
    <source>
        <dbReference type="EMBL" id="CAF3787335.1"/>
    </source>
</evidence>
<keyword evidence="3" id="KW-0808">Transferase</keyword>
<dbReference type="Gene3D" id="3.30.60.90">
    <property type="match status" value="1"/>
</dbReference>
<evidence type="ECO:0000256" key="10">
    <source>
        <dbReference type="ARBA" id="ARBA00023242"/>
    </source>
</evidence>
<dbReference type="GO" id="GO:0004402">
    <property type="term" value="F:histone acetyltransferase activity"/>
    <property type="evidence" value="ECO:0007669"/>
    <property type="project" value="InterPro"/>
</dbReference>
<dbReference type="AlphaFoldDB" id="A0A819ALP1"/>
<dbReference type="EMBL" id="CAJNOO010000136">
    <property type="protein sequence ID" value="CAF0821799.1"/>
    <property type="molecule type" value="Genomic_DNA"/>
</dbReference>
<dbReference type="GO" id="GO:0005667">
    <property type="term" value="C:transcription regulator complex"/>
    <property type="evidence" value="ECO:0007669"/>
    <property type="project" value="TreeGrafter"/>
</dbReference>
<evidence type="ECO:0000256" key="4">
    <source>
        <dbReference type="ARBA" id="ARBA00022723"/>
    </source>
</evidence>
<organism evidence="15 16">
    <name type="scientific">Rotaria sordida</name>
    <dbReference type="NCBI Taxonomy" id="392033"/>
    <lineage>
        <taxon>Eukaryota</taxon>
        <taxon>Metazoa</taxon>
        <taxon>Spiralia</taxon>
        <taxon>Gnathifera</taxon>
        <taxon>Rotifera</taxon>
        <taxon>Eurotatoria</taxon>
        <taxon>Bdelloidea</taxon>
        <taxon>Philodinida</taxon>
        <taxon>Philodinidae</taxon>
        <taxon>Rotaria</taxon>
    </lineage>
</organism>
<dbReference type="GO" id="GO:0008270">
    <property type="term" value="F:zinc ion binding"/>
    <property type="evidence" value="ECO:0007669"/>
    <property type="project" value="UniProtKB-KW"/>
</dbReference>
<dbReference type="Proteomes" id="UP000663882">
    <property type="component" value="Unassembled WGS sequence"/>
</dbReference>
<dbReference type="EC" id="2.3.1.48" evidence="2"/>
<proteinExistence type="predicted"/>
<evidence type="ECO:0000256" key="2">
    <source>
        <dbReference type="ARBA" id="ARBA00013184"/>
    </source>
</evidence>
<protein>
    <recommendedName>
        <fullName evidence="2">histone acetyltransferase</fullName>
        <ecNumber evidence="2">2.3.1.48</ecNumber>
    </recommendedName>
</protein>
<evidence type="ECO:0000256" key="5">
    <source>
        <dbReference type="ARBA" id="ARBA00022771"/>
    </source>
</evidence>
<evidence type="ECO:0000313" key="14">
    <source>
        <dbReference type="EMBL" id="CAF0821799.1"/>
    </source>
</evidence>
<evidence type="ECO:0000256" key="7">
    <source>
        <dbReference type="ARBA" id="ARBA00022853"/>
    </source>
</evidence>
<feature type="domain" description="ZZ-type" evidence="13">
    <location>
        <begin position="83"/>
        <end position="132"/>
    </location>
</feature>
<gene>
    <name evidence="15" type="ORF">OTI717_LOCUS17513</name>
    <name evidence="14" type="ORF">RFH988_LOCUS4978</name>
</gene>
<comment type="catalytic activity">
    <reaction evidence="11">
        <text>L-lysyl-[protein] + acetyl-CoA = N(6)-acetyl-L-lysyl-[protein] + CoA + H(+)</text>
        <dbReference type="Rhea" id="RHEA:45948"/>
        <dbReference type="Rhea" id="RHEA-COMP:9752"/>
        <dbReference type="Rhea" id="RHEA-COMP:10731"/>
        <dbReference type="ChEBI" id="CHEBI:15378"/>
        <dbReference type="ChEBI" id="CHEBI:29969"/>
        <dbReference type="ChEBI" id="CHEBI:57287"/>
        <dbReference type="ChEBI" id="CHEBI:57288"/>
        <dbReference type="ChEBI" id="CHEBI:61930"/>
        <dbReference type="EC" id="2.3.1.48"/>
    </reaction>
</comment>
<evidence type="ECO:0000259" key="13">
    <source>
        <dbReference type="PROSITE" id="PS50135"/>
    </source>
</evidence>
<keyword evidence="10" id="KW-0539">Nucleus</keyword>
<keyword evidence="8" id="KW-0805">Transcription regulation</keyword>
<evidence type="ECO:0000256" key="11">
    <source>
        <dbReference type="ARBA" id="ARBA00048017"/>
    </source>
</evidence>
<dbReference type="SMART" id="SM00291">
    <property type="entry name" value="ZnF_ZZ"/>
    <property type="match status" value="1"/>
</dbReference>
<comment type="caution">
    <text evidence="15">The sequence shown here is derived from an EMBL/GenBank/DDBJ whole genome shotgun (WGS) entry which is preliminary data.</text>
</comment>
<evidence type="ECO:0000256" key="9">
    <source>
        <dbReference type="ARBA" id="ARBA00023163"/>
    </source>
</evidence>
<dbReference type="PANTHER" id="PTHR13808:SF1">
    <property type="entry name" value="HISTONE ACETYLTRANSFERASE"/>
    <property type="match status" value="1"/>
</dbReference>
<dbReference type="OrthoDB" id="899at2759"/>
<dbReference type="PANTHER" id="PTHR13808">
    <property type="entry name" value="CBP/P300-RELATED"/>
    <property type="match status" value="1"/>
</dbReference>
<dbReference type="InterPro" id="IPR000433">
    <property type="entry name" value="Znf_ZZ"/>
</dbReference>
<keyword evidence="9" id="KW-0804">Transcription</keyword>
<keyword evidence="6" id="KW-0862">Zinc</keyword>
<dbReference type="SUPFAM" id="SSF57850">
    <property type="entry name" value="RING/U-box"/>
    <property type="match status" value="1"/>
</dbReference>
<accession>A0A819ALP1</accession>
<keyword evidence="5 12" id="KW-0863">Zinc-finger</keyword>
<name>A0A819ALP1_9BILA</name>
<evidence type="ECO:0000256" key="6">
    <source>
        <dbReference type="ARBA" id="ARBA00022833"/>
    </source>
</evidence>
<evidence type="ECO:0000256" key="8">
    <source>
        <dbReference type="ARBA" id="ARBA00023015"/>
    </source>
</evidence>
<comment type="subcellular location">
    <subcellularLocation>
        <location evidence="1">Nucleus</location>
    </subcellularLocation>
</comment>
<dbReference type="PROSITE" id="PS01357">
    <property type="entry name" value="ZF_ZZ_1"/>
    <property type="match status" value="1"/>
</dbReference>
<evidence type="ECO:0000313" key="16">
    <source>
        <dbReference type="Proteomes" id="UP000663823"/>
    </source>
</evidence>
<dbReference type="GO" id="GO:0031490">
    <property type="term" value="F:chromatin DNA binding"/>
    <property type="evidence" value="ECO:0007669"/>
    <property type="project" value="TreeGrafter"/>
</dbReference>
<dbReference type="GO" id="GO:0000123">
    <property type="term" value="C:histone acetyltransferase complex"/>
    <property type="evidence" value="ECO:0007669"/>
    <property type="project" value="TreeGrafter"/>
</dbReference>
<dbReference type="Proteomes" id="UP000663823">
    <property type="component" value="Unassembled WGS sequence"/>
</dbReference>
<keyword evidence="7" id="KW-0156">Chromatin regulator</keyword>
<dbReference type="InterPro" id="IPR013178">
    <property type="entry name" value="Histone_AcTrfase_Rtt109/CBP"/>
</dbReference>
<evidence type="ECO:0000256" key="12">
    <source>
        <dbReference type="PROSITE-ProRule" id="PRU00228"/>
    </source>
</evidence>
<dbReference type="Pfam" id="PF00569">
    <property type="entry name" value="ZZ"/>
    <property type="match status" value="1"/>
</dbReference>